<reference evidence="2 3" key="1">
    <citation type="submission" date="2017-09" db="EMBL/GenBank/DDBJ databases">
        <title>Depth-based differentiation of microbial function through sediment-hosted aquifers and enrichment of novel symbionts in the deep terrestrial subsurface.</title>
        <authorList>
            <person name="Probst A.J."/>
            <person name="Ladd B."/>
            <person name="Jarett J.K."/>
            <person name="Geller-Mcgrath D.E."/>
            <person name="Sieber C.M."/>
            <person name="Emerson J.B."/>
            <person name="Anantharaman K."/>
            <person name="Thomas B.C."/>
            <person name="Malmstrom R."/>
            <person name="Stieglmeier M."/>
            <person name="Klingl A."/>
            <person name="Woyke T."/>
            <person name="Ryan C.M."/>
            <person name="Banfield J.F."/>
        </authorList>
    </citation>
    <scope>NUCLEOTIDE SEQUENCE [LARGE SCALE GENOMIC DNA]</scope>
    <source>
        <strain evidence="2">CG17_big_fil_post_rev_8_21_14_2_50_48_46</strain>
    </source>
</reference>
<sequence length="467" mass="51592">MKIPKQIKRKRHPITFKTLSLLLMPLLYQCLSYPAHAELSRPDENSTPPGIDRTFLSLDGFSFQAPALNADLPAMSNPQNLPIHQSESLNNAWGIETSGFVRFDAFYDTRQTVGGREGLINLYPAAVKTNSSGKDENSDPMLNFLSIFTRGAIKINSPEVWGAKVSGLVEADFFGHLNSTISNLRLRHAYMKMKWDSAELLLGQYWDPLTNIDVFPGIIAVGAGRPVQPFSRNPMIQVKYNPWQAFQLTGALSMQRDAFSETDGNALQERSGLPAATLNAAYHFGQGQIGAGIHGKAIRPAAGAENLYSGAGQIFAKLKPFDKFTLQAKAVMGTDMADHQMVGGYALTKQNSYVNLATVATWLDLDYYLNDLIQLGLYGGYTSNLGTLGTQAEADKFFARDPNQAHSFHIMPRITLHPTKQLQFSLEADWGRALYASTYSASLQPQVQSSDAWVDNFRIGFTSMLKF</sequence>
<gene>
    <name evidence="2" type="ORF">COW36_15190</name>
</gene>
<keyword evidence="1" id="KW-0732">Signal</keyword>
<evidence type="ECO:0000256" key="1">
    <source>
        <dbReference type="SAM" id="SignalP"/>
    </source>
</evidence>
<proteinExistence type="predicted"/>
<dbReference type="EMBL" id="PFFQ01000041">
    <property type="protein sequence ID" value="PIW16055.1"/>
    <property type="molecule type" value="Genomic_DNA"/>
</dbReference>
<comment type="caution">
    <text evidence="2">The sequence shown here is derived from an EMBL/GenBank/DDBJ whole genome shotgun (WGS) entry which is preliminary data.</text>
</comment>
<dbReference type="SUPFAM" id="SSF56935">
    <property type="entry name" value="Porins"/>
    <property type="match status" value="1"/>
</dbReference>
<dbReference type="Proteomes" id="UP000231019">
    <property type="component" value="Unassembled WGS sequence"/>
</dbReference>
<name>A0A2M7G2U8_9BACT</name>
<dbReference type="AlphaFoldDB" id="A0A2M7G2U8"/>
<evidence type="ECO:0000313" key="3">
    <source>
        <dbReference type="Proteomes" id="UP000231019"/>
    </source>
</evidence>
<evidence type="ECO:0000313" key="2">
    <source>
        <dbReference type="EMBL" id="PIW16055.1"/>
    </source>
</evidence>
<feature type="chain" id="PRO_5014650022" description="Porin" evidence="1">
    <location>
        <begin position="38"/>
        <end position="467"/>
    </location>
</feature>
<organism evidence="2 3">
    <name type="scientific">bacterium (Candidatus Blackallbacteria) CG17_big_fil_post_rev_8_21_14_2_50_48_46</name>
    <dbReference type="NCBI Taxonomy" id="2014261"/>
    <lineage>
        <taxon>Bacteria</taxon>
        <taxon>Candidatus Blackallbacteria</taxon>
    </lineage>
</organism>
<protein>
    <recommendedName>
        <fullName evidence="4">Porin</fullName>
    </recommendedName>
</protein>
<feature type="signal peptide" evidence="1">
    <location>
        <begin position="1"/>
        <end position="37"/>
    </location>
</feature>
<evidence type="ECO:0008006" key="4">
    <source>
        <dbReference type="Google" id="ProtNLM"/>
    </source>
</evidence>
<accession>A0A2M7G2U8</accession>